<proteinExistence type="predicted"/>
<reference evidence="2" key="1">
    <citation type="submission" date="2018-05" db="EMBL/GenBank/DDBJ databases">
        <authorList>
            <person name="Lanie J.A."/>
            <person name="Ng W.-L."/>
            <person name="Kazmierczak K.M."/>
            <person name="Andrzejewski T.M."/>
            <person name="Davidsen T.M."/>
            <person name="Wayne K.J."/>
            <person name="Tettelin H."/>
            <person name="Glass J.I."/>
            <person name="Rusch D."/>
            <person name="Podicherti R."/>
            <person name="Tsui H.-C.T."/>
            <person name="Winkler M.E."/>
        </authorList>
    </citation>
    <scope>NUCLEOTIDE SEQUENCE</scope>
</reference>
<protein>
    <recommendedName>
        <fullName evidence="1">Metalloprotease TldD/E C-terminal domain-containing protein</fullName>
    </recommendedName>
</protein>
<dbReference type="PANTHER" id="PTHR43666:SF1">
    <property type="entry name" value="CONSERVED PROTEIN"/>
    <property type="match status" value="1"/>
</dbReference>
<name>A0A382G0F6_9ZZZZ</name>
<sequence length="445" mass="49948">VELETLKELFKIFSSKLFDSLLKDETLKMTFSGESSQFIRINNAKIRQAGYVDDADVELTLISNNRTCSRSFTYTNEPDNNLKTALSILTEMRDEITQLPLDPYIVEPIISNSTEDIRHCSLLNEEQVVDALLPVMQNVDLVGIWASGRAFRGAANSLGLNHWFETDSFTLDYSLVTPQHQMVKGTFSGEDWDQNKYKEFLSASKNKLELLNKKPVKISPGSYRVWFEPAAVSDFIGMFSWNGLSEASIQQGCSGFGKMRNNSELLSPKFTLKEDFSSGMVPRFNSEGEIAPETMVLIDGGKLQNTLVSSRTAAEYGVESNMAENGEFLRSPKMKSGSLSEVDILTSIDNGLFISNIHYLNWSDNPSGRITGLTRYACFQVERGEVVAPIETMRFDDTFYRFFGSELEAVGKKTNIIPDVSTYYRRSLEVMKCPGILVNSFALTL</sequence>
<dbReference type="AlphaFoldDB" id="A0A382G0F6"/>
<feature type="non-terminal residue" evidence="2">
    <location>
        <position position="1"/>
    </location>
</feature>
<dbReference type="InterPro" id="IPR036059">
    <property type="entry name" value="TldD/PmbA_sf"/>
</dbReference>
<dbReference type="PANTHER" id="PTHR43666">
    <property type="entry name" value="TLDD PROTEIN"/>
    <property type="match status" value="1"/>
</dbReference>
<accession>A0A382G0F6</accession>
<dbReference type="EMBL" id="UINC01052557">
    <property type="protein sequence ID" value="SVB68023.1"/>
    <property type="molecule type" value="Genomic_DNA"/>
</dbReference>
<dbReference type="InterPro" id="IPR045569">
    <property type="entry name" value="Metalloprtase-TldD/E_C"/>
</dbReference>
<dbReference type="SUPFAM" id="SSF111283">
    <property type="entry name" value="Putative modulator of DNA gyrase, PmbA/TldD"/>
    <property type="match status" value="1"/>
</dbReference>
<dbReference type="Pfam" id="PF19289">
    <property type="entry name" value="PmbA_TldD_3rd"/>
    <property type="match status" value="1"/>
</dbReference>
<evidence type="ECO:0000259" key="1">
    <source>
        <dbReference type="Pfam" id="PF19289"/>
    </source>
</evidence>
<dbReference type="GO" id="GO:0006508">
    <property type="term" value="P:proteolysis"/>
    <property type="evidence" value="ECO:0007669"/>
    <property type="project" value="InterPro"/>
</dbReference>
<dbReference type="GO" id="GO:0008237">
    <property type="term" value="F:metallopeptidase activity"/>
    <property type="evidence" value="ECO:0007669"/>
    <property type="project" value="InterPro"/>
</dbReference>
<feature type="domain" description="Metalloprotease TldD/E C-terminal" evidence="1">
    <location>
        <begin position="220"/>
        <end position="442"/>
    </location>
</feature>
<evidence type="ECO:0000313" key="2">
    <source>
        <dbReference type="EMBL" id="SVB68023.1"/>
    </source>
</evidence>
<organism evidence="2">
    <name type="scientific">marine metagenome</name>
    <dbReference type="NCBI Taxonomy" id="408172"/>
    <lineage>
        <taxon>unclassified sequences</taxon>
        <taxon>metagenomes</taxon>
        <taxon>ecological metagenomes</taxon>
    </lineage>
</organism>
<gene>
    <name evidence="2" type="ORF">METZ01_LOCUS220877</name>
</gene>